<evidence type="ECO:0000256" key="2">
    <source>
        <dbReference type="SAM" id="SignalP"/>
    </source>
</evidence>
<proteinExistence type="predicted"/>
<evidence type="ECO:0000313" key="3">
    <source>
        <dbReference type="EMBL" id="BCF95410.1"/>
    </source>
</evidence>
<keyword evidence="4" id="KW-1185">Reference proteome</keyword>
<feature type="chain" id="PRO_5029764800" description="Conjugal transfer protein" evidence="2">
    <location>
        <begin position="34"/>
        <end position="105"/>
    </location>
</feature>
<dbReference type="Proteomes" id="UP000510888">
    <property type="component" value="Plasmid PPGU16_p3"/>
</dbReference>
<keyword evidence="3" id="KW-0614">Plasmid</keyword>
<dbReference type="RefSeq" id="WP_243460837.1">
    <property type="nucleotide sequence ID" value="NZ_AP023178.1"/>
</dbReference>
<organism evidence="3 4">
    <name type="scientific">Paraburkholderia largidicola</name>
    <dbReference type="NCBI Taxonomy" id="3014751"/>
    <lineage>
        <taxon>Bacteria</taxon>
        <taxon>Pseudomonadati</taxon>
        <taxon>Pseudomonadota</taxon>
        <taxon>Betaproteobacteria</taxon>
        <taxon>Burkholderiales</taxon>
        <taxon>Burkholderiaceae</taxon>
        <taxon>Paraburkholderia</taxon>
    </lineage>
</organism>
<dbReference type="KEGG" id="plad:PPGU16_84770"/>
<dbReference type="AlphaFoldDB" id="A0A7I8C6M2"/>
<evidence type="ECO:0000313" key="4">
    <source>
        <dbReference type="Proteomes" id="UP000510888"/>
    </source>
</evidence>
<name>A0A7I8C6M2_9BURK</name>
<accession>A0A7I8C6M2</accession>
<evidence type="ECO:0000256" key="1">
    <source>
        <dbReference type="SAM" id="Phobius"/>
    </source>
</evidence>
<keyword evidence="1" id="KW-1133">Transmembrane helix</keyword>
<gene>
    <name evidence="3" type="ORF">PPGU16_84770</name>
</gene>
<feature type="transmembrane region" description="Helical" evidence="1">
    <location>
        <begin position="79"/>
        <end position="100"/>
    </location>
</feature>
<sequence length="105" mass="11097">MFIKRKPAASRLVKVLLAIMLGVAAVAAPPAFAGGLSAGTQAADTFYTWMYSILGILSGCYLLYKGGMAWTDREHWSDFGIGVAKVAAVGAVSVLGPWAWSLFVN</sequence>
<dbReference type="EMBL" id="AP023178">
    <property type="protein sequence ID" value="BCF95410.1"/>
    <property type="molecule type" value="Genomic_DNA"/>
</dbReference>
<geneLocation type="plasmid" evidence="3 4">
    <name>PPGU16_p3</name>
</geneLocation>
<evidence type="ECO:0008006" key="5">
    <source>
        <dbReference type="Google" id="ProtNLM"/>
    </source>
</evidence>
<keyword evidence="1" id="KW-0812">Transmembrane</keyword>
<reference evidence="3 4" key="1">
    <citation type="journal article" date="2020" name="Genes (Basel)">
        <title>Genomic Comparison of Insect Gut Symbionts from Divergent Burkholderia Subclades.</title>
        <authorList>
            <person name="Takeshita K."/>
            <person name="Kikuchi Y."/>
        </authorList>
    </citation>
    <scope>NUCLEOTIDE SEQUENCE [LARGE SCALE GENOMIC DNA]</scope>
    <source>
        <strain evidence="3 4">PGU16</strain>
        <plasmid evidence="3 4">PPGU16_p3</plasmid>
    </source>
</reference>
<feature type="transmembrane region" description="Helical" evidence="1">
    <location>
        <begin position="49"/>
        <end position="67"/>
    </location>
</feature>
<protein>
    <recommendedName>
        <fullName evidence="5">Conjugal transfer protein</fullName>
    </recommendedName>
</protein>
<feature type="signal peptide" evidence="2">
    <location>
        <begin position="1"/>
        <end position="33"/>
    </location>
</feature>
<keyword evidence="1" id="KW-0472">Membrane</keyword>
<keyword evidence="2" id="KW-0732">Signal</keyword>